<comment type="catalytic activity">
    <reaction evidence="8">
        <text>5-amino-1-(5-phospho-D-ribosyl)imidazole-4-carboxylate + L-aspartate + ATP = (2S)-2-[5-amino-1-(5-phospho-beta-D-ribosyl)imidazole-4-carboxamido]succinate + ADP + phosphate + 2 H(+)</text>
        <dbReference type="Rhea" id="RHEA:22628"/>
        <dbReference type="ChEBI" id="CHEBI:15378"/>
        <dbReference type="ChEBI" id="CHEBI:29991"/>
        <dbReference type="ChEBI" id="CHEBI:30616"/>
        <dbReference type="ChEBI" id="CHEBI:43474"/>
        <dbReference type="ChEBI" id="CHEBI:58443"/>
        <dbReference type="ChEBI" id="CHEBI:77657"/>
        <dbReference type="ChEBI" id="CHEBI:456216"/>
        <dbReference type="EC" id="6.3.2.6"/>
    </reaction>
</comment>
<evidence type="ECO:0000256" key="8">
    <source>
        <dbReference type="ARBA" id="ARBA00048475"/>
    </source>
</evidence>
<feature type="region of interest" description="Disordered" evidence="9">
    <location>
        <begin position="116"/>
        <end position="151"/>
    </location>
</feature>
<dbReference type="GO" id="GO:0004639">
    <property type="term" value="F:phosphoribosylaminoimidazolesuccinocarboxamide synthase activity"/>
    <property type="evidence" value="ECO:0007669"/>
    <property type="project" value="UniProtKB-EC"/>
</dbReference>
<dbReference type="UniPathway" id="UPA00074">
    <property type="reaction ID" value="UER00131"/>
</dbReference>
<dbReference type="SUPFAM" id="SSF56104">
    <property type="entry name" value="SAICAR synthase-like"/>
    <property type="match status" value="1"/>
</dbReference>
<evidence type="ECO:0000256" key="9">
    <source>
        <dbReference type="SAM" id="MobiDB-lite"/>
    </source>
</evidence>
<comment type="pathway">
    <text evidence="1">Purine metabolism; IMP biosynthesis via de novo pathway; 5-amino-1-(5-phospho-D-ribosyl)imidazole-4-carboxamide from 5-amino-1-(5-phospho-D-ribosyl)imidazole-4-carboxylate: step 1/2.</text>
</comment>
<dbReference type="EC" id="6.3.2.6" evidence="3"/>
<keyword evidence="5" id="KW-0547">Nucleotide-binding</keyword>
<feature type="compositionally biased region" description="Basic and acidic residues" evidence="9">
    <location>
        <begin position="116"/>
        <end position="136"/>
    </location>
</feature>
<evidence type="ECO:0000259" key="10">
    <source>
        <dbReference type="Pfam" id="PF01259"/>
    </source>
</evidence>
<dbReference type="InterPro" id="IPR028923">
    <property type="entry name" value="SAICAR_synt/ADE2_N"/>
</dbReference>
<reference evidence="11" key="1">
    <citation type="submission" date="2020-02" db="EMBL/GenBank/DDBJ databases">
        <authorList>
            <person name="Meier V. D."/>
        </authorList>
    </citation>
    <scope>NUCLEOTIDE SEQUENCE</scope>
    <source>
        <strain evidence="11">AVDCRST_MAG19</strain>
    </source>
</reference>
<comment type="similarity">
    <text evidence="2">Belongs to the SAICAR synthetase family.</text>
</comment>
<proteinExistence type="inferred from homology"/>
<keyword evidence="7" id="KW-0067">ATP-binding</keyword>
<feature type="domain" description="SAICAR synthetase/ADE2 N-terminal" evidence="10">
    <location>
        <begin position="16"/>
        <end position="138"/>
    </location>
</feature>
<dbReference type="Gene3D" id="3.30.470.20">
    <property type="entry name" value="ATP-grasp fold, B domain"/>
    <property type="match status" value="1"/>
</dbReference>
<evidence type="ECO:0000256" key="1">
    <source>
        <dbReference type="ARBA" id="ARBA00004672"/>
    </source>
</evidence>
<sequence length="175" mass="20149">MRERPWVRRCRRACRAAHLPAPLRSPALKDERPRDVSISPAESADLVGVRLRDRIVEASRDRYGVASDLAMRRGIVGVVLGFEFGLIDGELVLIEDLVTPDRSRFWGTERFRAEGGRERFDNQDPRDWLEGSDWERQPPGPPLPNEVGETTDSRYAERYRRLIESPLLPVRSEEE</sequence>
<organism evidence="11">
    <name type="scientific">uncultured Thermomicrobiales bacterium</name>
    <dbReference type="NCBI Taxonomy" id="1645740"/>
    <lineage>
        <taxon>Bacteria</taxon>
        <taxon>Pseudomonadati</taxon>
        <taxon>Thermomicrobiota</taxon>
        <taxon>Thermomicrobia</taxon>
        <taxon>Thermomicrobiales</taxon>
        <taxon>environmental samples</taxon>
    </lineage>
</organism>
<evidence type="ECO:0000256" key="5">
    <source>
        <dbReference type="ARBA" id="ARBA00022741"/>
    </source>
</evidence>
<evidence type="ECO:0000256" key="2">
    <source>
        <dbReference type="ARBA" id="ARBA00010190"/>
    </source>
</evidence>
<dbReference type="GO" id="GO:0005737">
    <property type="term" value="C:cytoplasm"/>
    <property type="evidence" value="ECO:0007669"/>
    <property type="project" value="TreeGrafter"/>
</dbReference>
<protein>
    <recommendedName>
        <fullName evidence="3">phosphoribosylaminoimidazolesuccinocarboxamide synthase</fullName>
        <ecNumber evidence="3">6.3.2.6</ecNumber>
    </recommendedName>
</protein>
<dbReference type="GO" id="GO:0006189">
    <property type="term" value="P:'de novo' IMP biosynthetic process"/>
    <property type="evidence" value="ECO:0007669"/>
    <property type="project" value="UniProtKB-UniPathway"/>
</dbReference>
<evidence type="ECO:0000313" key="11">
    <source>
        <dbReference type="EMBL" id="CAA9559041.1"/>
    </source>
</evidence>
<dbReference type="AlphaFoldDB" id="A0A6J4UXN8"/>
<evidence type="ECO:0000256" key="7">
    <source>
        <dbReference type="ARBA" id="ARBA00022840"/>
    </source>
</evidence>
<dbReference type="GO" id="GO:0005524">
    <property type="term" value="F:ATP binding"/>
    <property type="evidence" value="ECO:0007669"/>
    <property type="project" value="UniProtKB-KW"/>
</dbReference>
<dbReference type="Pfam" id="PF01259">
    <property type="entry name" value="SAICAR_synt"/>
    <property type="match status" value="1"/>
</dbReference>
<evidence type="ECO:0000256" key="4">
    <source>
        <dbReference type="ARBA" id="ARBA00022598"/>
    </source>
</evidence>
<dbReference type="EMBL" id="CADCWL010000067">
    <property type="protein sequence ID" value="CAA9559041.1"/>
    <property type="molecule type" value="Genomic_DNA"/>
</dbReference>
<name>A0A6J4UXN8_9BACT</name>
<gene>
    <name evidence="11" type="ORF">AVDCRST_MAG19-1479</name>
</gene>
<evidence type="ECO:0000256" key="3">
    <source>
        <dbReference type="ARBA" id="ARBA00012217"/>
    </source>
</evidence>
<dbReference type="PANTHER" id="PTHR43700:SF1">
    <property type="entry name" value="PHOSPHORIBOSYLAMINOIMIDAZOLE-SUCCINOCARBOXAMIDE SYNTHASE"/>
    <property type="match status" value="1"/>
</dbReference>
<accession>A0A6J4UXN8</accession>
<evidence type="ECO:0000256" key="6">
    <source>
        <dbReference type="ARBA" id="ARBA00022755"/>
    </source>
</evidence>
<keyword evidence="6" id="KW-0658">Purine biosynthesis</keyword>
<dbReference type="PANTHER" id="PTHR43700">
    <property type="entry name" value="PHOSPHORIBOSYLAMINOIMIDAZOLE-SUCCINOCARBOXAMIDE SYNTHASE"/>
    <property type="match status" value="1"/>
</dbReference>
<keyword evidence="4" id="KW-0436">Ligase</keyword>